<proteinExistence type="predicted"/>
<sequence>MLDTRTKIVILVFVPNRSAETLVAKLRENVAAGSIIWSDLWRGYAGLEQAGFTHQTVNHSLNFVNPETGVHTQAIEAAWSRVKKFLRRKDVMTVPEDRKASYLDEYMWRQFYENKKNAGETFYFLLRHLAEWEEYGF</sequence>
<name>A0A8J2P5T0_9HEXA</name>
<dbReference type="PANTHER" id="PTHR47163:SF3">
    <property type="entry name" value="PROTEIN CBG18017"/>
    <property type="match status" value="1"/>
</dbReference>
<dbReference type="AlphaFoldDB" id="A0A8J2P5T0"/>
<dbReference type="PANTHER" id="PTHR47163">
    <property type="entry name" value="DDE_TNP_IS1595 DOMAIN-CONTAINING PROTEIN"/>
    <property type="match status" value="1"/>
</dbReference>
<evidence type="ECO:0000259" key="1">
    <source>
        <dbReference type="SMART" id="SM01126"/>
    </source>
</evidence>
<organism evidence="2 3">
    <name type="scientific">Allacma fusca</name>
    <dbReference type="NCBI Taxonomy" id="39272"/>
    <lineage>
        <taxon>Eukaryota</taxon>
        <taxon>Metazoa</taxon>
        <taxon>Ecdysozoa</taxon>
        <taxon>Arthropoda</taxon>
        <taxon>Hexapoda</taxon>
        <taxon>Collembola</taxon>
        <taxon>Symphypleona</taxon>
        <taxon>Sminthuridae</taxon>
        <taxon>Allacma</taxon>
    </lineage>
</organism>
<dbReference type="NCBIfam" id="NF033547">
    <property type="entry name" value="transpos_IS1595"/>
    <property type="match status" value="1"/>
</dbReference>
<evidence type="ECO:0000313" key="3">
    <source>
        <dbReference type="Proteomes" id="UP000708208"/>
    </source>
</evidence>
<dbReference type="InterPro" id="IPR053164">
    <property type="entry name" value="IS1016-like_transposase"/>
</dbReference>
<protein>
    <recommendedName>
        <fullName evidence="1">ISXO2-like transposase domain-containing protein</fullName>
    </recommendedName>
</protein>
<accession>A0A8J2P5T0</accession>
<dbReference type="EMBL" id="CAJVCH010362430">
    <property type="protein sequence ID" value="CAG7816161.1"/>
    <property type="molecule type" value="Genomic_DNA"/>
</dbReference>
<dbReference type="Pfam" id="PF12762">
    <property type="entry name" value="DDE_Tnp_IS1595"/>
    <property type="match status" value="1"/>
</dbReference>
<dbReference type="InterPro" id="IPR024445">
    <property type="entry name" value="Tnp_ISXO2-like"/>
</dbReference>
<dbReference type="OrthoDB" id="6579350at2759"/>
<dbReference type="Proteomes" id="UP000708208">
    <property type="component" value="Unassembled WGS sequence"/>
</dbReference>
<reference evidence="2" key="1">
    <citation type="submission" date="2021-06" db="EMBL/GenBank/DDBJ databases">
        <authorList>
            <person name="Hodson N. C."/>
            <person name="Mongue J. A."/>
            <person name="Jaron S. K."/>
        </authorList>
    </citation>
    <scope>NUCLEOTIDE SEQUENCE</scope>
</reference>
<comment type="caution">
    <text evidence="2">The sequence shown here is derived from an EMBL/GenBank/DDBJ whole genome shotgun (WGS) entry which is preliminary data.</text>
</comment>
<keyword evidence="3" id="KW-1185">Reference proteome</keyword>
<dbReference type="SMART" id="SM01126">
    <property type="entry name" value="DDE_Tnp_IS1595"/>
    <property type="match status" value="1"/>
</dbReference>
<feature type="domain" description="ISXO2-like transposase" evidence="1">
    <location>
        <begin position="1"/>
        <end position="111"/>
    </location>
</feature>
<evidence type="ECO:0000313" key="2">
    <source>
        <dbReference type="EMBL" id="CAG7816161.1"/>
    </source>
</evidence>
<gene>
    <name evidence="2" type="ORF">AFUS01_LOCUS26792</name>
</gene>